<comment type="subcellular location">
    <subcellularLocation>
        <location evidence="1">Nucleus</location>
    </subcellularLocation>
</comment>
<dbReference type="FunFam" id="3.30.160.60:FF:000072">
    <property type="entry name" value="zinc finger protein 143 isoform X1"/>
    <property type="match status" value="1"/>
</dbReference>
<feature type="domain" description="C2H2-type" evidence="11">
    <location>
        <begin position="111"/>
        <end position="140"/>
    </location>
</feature>
<keyword evidence="13" id="KW-1185">Reference proteome</keyword>
<sequence length="538" mass="59886">MPIRTRAMIAADRPQPSTIPTPADSPTAGWSPLPSATVEFPPDKSHGIDDAAASLPATPCSRPLSRRNSTRADGKGRRRPYKCNHDGCTKAFHCQTLLDQHVNTHTGDVLYRCPEPGCDKGFNKKQNLQNHMYHHLPYEARPYPCDHSHCTARFYDSYSLNKHRRIHDDPKPFKCTAEGCHLAFAKKFQLTRHTSEHTGQLPHICDHPGCDRSFKYPSYLRKHKLDHAVAAAVAALATSGTSNAAGEADTSEGSPAPIVLLPPRYLCAHQDCRRGFFKWSELRAHVTADHPHRCVPCDRVFSTRQALRRHTDSAHGPPPTRLPCPWPGCTQKLRSHKTLQNHVRAVHEKVKLFACQLDGCSERFASKLSLDKHYRGEHGVIKEEGRKGEFRPATEADDPPPVPARLKRTRTQTDDDSDFREKDFPCRRLRSSSLPSAPTTSAAPPLSVITTAALPVAKLPTPPSPSIGEILTGYDFANVEATGRQFPCPVPNCPYAYVRKGNLNYHLAYTHTIEERSAVLTAEFDWSVEGESSLLEKV</sequence>
<dbReference type="InterPro" id="IPR013087">
    <property type="entry name" value="Znf_C2H2_type"/>
</dbReference>
<name>A0A9W8DW72_9FUNG</name>
<feature type="region of interest" description="Disordered" evidence="10">
    <location>
        <begin position="381"/>
        <end position="422"/>
    </location>
</feature>
<evidence type="ECO:0000256" key="6">
    <source>
        <dbReference type="ARBA" id="ARBA00023015"/>
    </source>
</evidence>
<dbReference type="SMART" id="SM00355">
    <property type="entry name" value="ZnF_C2H2"/>
    <property type="match status" value="10"/>
</dbReference>
<keyword evidence="8" id="KW-0539">Nucleus</keyword>
<evidence type="ECO:0000313" key="13">
    <source>
        <dbReference type="Proteomes" id="UP001150569"/>
    </source>
</evidence>
<keyword evidence="4 9" id="KW-0863">Zinc-finger</keyword>
<dbReference type="PANTHER" id="PTHR46179">
    <property type="entry name" value="ZINC FINGER PROTEIN"/>
    <property type="match status" value="1"/>
</dbReference>
<dbReference type="SUPFAM" id="SSF57667">
    <property type="entry name" value="beta-beta-alpha zinc fingers"/>
    <property type="match status" value="4"/>
</dbReference>
<reference evidence="12" key="1">
    <citation type="submission" date="2022-07" db="EMBL/GenBank/DDBJ databases">
        <title>Phylogenomic reconstructions and comparative analyses of Kickxellomycotina fungi.</title>
        <authorList>
            <person name="Reynolds N.K."/>
            <person name="Stajich J.E."/>
            <person name="Barry K."/>
            <person name="Grigoriev I.V."/>
            <person name="Crous P."/>
            <person name="Smith M.E."/>
        </authorList>
    </citation>
    <scope>NUCLEOTIDE SEQUENCE</scope>
    <source>
        <strain evidence="12">RSA 861</strain>
    </source>
</reference>
<gene>
    <name evidence="12" type="primary">GTF3A_1</name>
    <name evidence="12" type="ORF">IWQ60_003717</name>
</gene>
<comment type="caution">
    <text evidence="12">The sequence shown here is derived from an EMBL/GenBank/DDBJ whole genome shotgun (WGS) entry which is preliminary data.</text>
</comment>
<dbReference type="InterPro" id="IPR036236">
    <property type="entry name" value="Znf_C2H2_sf"/>
</dbReference>
<dbReference type="AlphaFoldDB" id="A0A9W8DW72"/>
<accession>A0A9W8DW72</accession>
<dbReference type="InterPro" id="IPR051061">
    <property type="entry name" value="Zinc_finger_trans_reg"/>
</dbReference>
<evidence type="ECO:0000313" key="12">
    <source>
        <dbReference type="EMBL" id="KAJ1926542.1"/>
    </source>
</evidence>
<dbReference type="Proteomes" id="UP001150569">
    <property type="component" value="Unassembled WGS sequence"/>
</dbReference>
<evidence type="ECO:0000259" key="11">
    <source>
        <dbReference type="PROSITE" id="PS50157"/>
    </source>
</evidence>
<proteinExistence type="predicted"/>
<evidence type="ECO:0000256" key="7">
    <source>
        <dbReference type="ARBA" id="ARBA00023163"/>
    </source>
</evidence>
<feature type="compositionally biased region" description="Basic and acidic residues" evidence="10">
    <location>
        <begin position="381"/>
        <end position="394"/>
    </location>
</feature>
<dbReference type="GO" id="GO:0008270">
    <property type="term" value="F:zinc ion binding"/>
    <property type="evidence" value="ECO:0007669"/>
    <property type="project" value="UniProtKB-KW"/>
</dbReference>
<feature type="domain" description="C2H2-type" evidence="11">
    <location>
        <begin position="203"/>
        <end position="228"/>
    </location>
</feature>
<evidence type="ECO:0000256" key="2">
    <source>
        <dbReference type="ARBA" id="ARBA00022723"/>
    </source>
</evidence>
<evidence type="ECO:0000256" key="3">
    <source>
        <dbReference type="ARBA" id="ARBA00022737"/>
    </source>
</evidence>
<feature type="domain" description="C2H2-type" evidence="11">
    <location>
        <begin position="353"/>
        <end position="383"/>
    </location>
</feature>
<evidence type="ECO:0000256" key="10">
    <source>
        <dbReference type="SAM" id="MobiDB-lite"/>
    </source>
</evidence>
<keyword evidence="3" id="KW-0677">Repeat</keyword>
<evidence type="ECO:0000256" key="4">
    <source>
        <dbReference type="ARBA" id="ARBA00022771"/>
    </source>
</evidence>
<dbReference type="GO" id="GO:0000978">
    <property type="term" value="F:RNA polymerase II cis-regulatory region sequence-specific DNA binding"/>
    <property type="evidence" value="ECO:0007669"/>
    <property type="project" value="UniProtKB-ARBA"/>
</dbReference>
<feature type="domain" description="C2H2-type" evidence="11">
    <location>
        <begin position="81"/>
        <end position="110"/>
    </location>
</feature>
<organism evidence="12 13">
    <name type="scientific">Tieghemiomyces parasiticus</name>
    <dbReference type="NCBI Taxonomy" id="78921"/>
    <lineage>
        <taxon>Eukaryota</taxon>
        <taxon>Fungi</taxon>
        <taxon>Fungi incertae sedis</taxon>
        <taxon>Zoopagomycota</taxon>
        <taxon>Kickxellomycotina</taxon>
        <taxon>Dimargaritomycetes</taxon>
        <taxon>Dimargaritales</taxon>
        <taxon>Dimargaritaceae</taxon>
        <taxon>Tieghemiomyces</taxon>
    </lineage>
</organism>
<dbReference type="OrthoDB" id="427030at2759"/>
<dbReference type="GO" id="GO:0000981">
    <property type="term" value="F:DNA-binding transcription factor activity, RNA polymerase II-specific"/>
    <property type="evidence" value="ECO:0007669"/>
    <property type="project" value="UniProtKB-ARBA"/>
</dbReference>
<keyword evidence="7" id="KW-0804">Transcription</keyword>
<feature type="domain" description="C2H2-type" evidence="11">
    <location>
        <begin position="173"/>
        <end position="202"/>
    </location>
</feature>
<keyword evidence="6" id="KW-0805">Transcription regulation</keyword>
<evidence type="ECO:0000256" key="5">
    <source>
        <dbReference type="ARBA" id="ARBA00022833"/>
    </source>
</evidence>
<feature type="domain" description="C2H2-type" evidence="11">
    <location>
        <begin position="143"/>
        <end position="172"/>
    </location>
</feature>
<dbReference type="EMBL" id="JANBPT010000164">
    <property type="protein sequence ID" value="KAJ1926542.1"/>
    <property type="molecule type" value="Genomic_DNA"/>
</dbReference>
<dbReference type="Gene3D" id="3.30.160.60">
    <property type="entry name" value="Classic Zinc Finger"/>
    <property type="match status" value="8"/>
</dbReference>
<dbReference type="PANTHER" id="PTHR46179:SF13">
    <property type="entry name" value="C2H2-TYPE DOMAIN-CONTAINING PROTEIN"/>
    <property type="match status" value="1"/>
</dbReference>
<feature type="region of interest" description="Disordered" evidence="10">
    <location>
        <begin position="1"/>
        <end position="80"/>
    </location>
</feature>
<evidence type="ECO:0000256" key="1">
    <source>
        <dbReference type="ARBA" id="ARBA00004123"/>
    </source>
</evidence>
<feature type="domain" description="C2H2-type" evidence="11">
    <location>
        <begin position="486"/>
        <end position="516"/>
    </location>
</feature>
<keyword evidence="2" id="KW-0479">Metal-binding</keyword>
<dbReference type="PROSITE" id="PS00028">
    <property type="entry name" value="ZINC_FINGER_C2H2_1"/>
    <property type="match status" value="9"/>
</dbReference>
<dbReference type="GO" id="GO:0005634">
    <property type="term" value="C:nucleus"/>
    <property type="evidence" value="ECO:0007669"/>
    <property type="project" value="UniProtKB-SubCell"/>
</dbReference>
<protein>
    <submittedName>
        <fullName evidence="12">Transcription factor IIIA</fullName>
    </submittedName>
</protein>
<feature type="domain" description="C2H2-type" evidence="11">
    <location>
        <begin position="292"/>
        <end position="315"/>
    </location>
</feature>
<keyword evidence="5" id="KW-0862">Zinc</keyword>
<dbReference type="PROSITE" id="PS50157">
    <property type="entry name" value="ZINC_FINGER_C2H2_2"/>
    <property type="match status" value="8"/>
</dbReference>
<evidence type="ECO:0000256" key="8">
    <source>
        <dbReference type="ARBA" id="ARBA00023242"/>
    </source>
</evidence>
<dbReference type="Pfam" id="PF00096">
    <property type="entry name" value="zf-C2H2"/>
    <property type="match status" value="2"/>
</dbReference>
<evidence type="ECO:0000256" key="9">
    <source>
        <dbReference type="PROSITE-ProRule" id="PRU00042"/>
    </source>
</evidence>